<dbReference type="GO" id="GO:0046872">
    <property type="term" value="F:metal ion binding"/>
    <property type="evidence" value="ECO:0007669"/>
    <property type="project" value="UniProtKB-KW"/>
</dbReference>
<evidence type="ECO:0000313" key="7">
    <source>
        <dbReference type="Proteomes" id="UP000306602"/>
    </source>
</evidence>
<dbReference type="PANTHER" id="PTHR37418:SF2">
    <property type="entry name" value="3-KETO-5-AMINOHEXANOATE CLEAVAGE ENZYME"/>
    <property type="match status" value="1"/>
</dbReference>
<feature type="region of interest" description="Disordered" evidence="5">
    <location>
        <begin position="1"/>
        <end position="20"/>
    </location>
</feature>
<evidence type="ECO:0000256" key="4">
    <source>
        <dbReference type="ARBA" id="ARBA00022833"/>
    </source>
</evidence>
<dbReference type="SUPFAM" id="SSF51395">
    <property type="entry name" value="FMN-linked oxidoreductases"/>
    <property type="match status" value="1"/>
</dbReference>
<dbReference type="GO" id="GO:0043720">
    <property type="term" value="F:3-keto-5-aminohexanoate cleavage activity"/>
    <property type="evidence" value="ECO:0007669"/>
    <property type="project" value="InterPro"/>
</dbReference>
<reference evidence="6 7" key="1">
    <citation type="submission" date="2019-04" db="EMBL/GenBank/DDBJ databases">
        <title>Shimia ponticola sp. nov., isolated from seawater.</title>
        <authorList>
            <person name="Kim Y.-O."/>
            <person name="Yoon J.-H."/>
        </authorList>
    </citation>
    <scope>NUCLEOTIDE SEQUENCE [LARGE SCALE GENOMIC DNA]</scope>
    <source>
        <strain evidence="6 7">MYP11</strain>
    </source>
</reference>
<dbReference type="Pfam" id="PF05853">
    <property type="entry name" value="BKACE"/>
    <property type="match status" value="1"/>
</dbReference>
<dbReference type="InterPro" id="IPR008567">
    <property type="entry name" value="BKACE"/>
</dbReference>
<evidence type="ECO:0000256" key="3">
    <source>
        <dbReference type="ARBA" id="ARBA00022723"/>
    </source>
</evidence>
<dbReference type="OrthoDB" id="9805277at2"/>
<sequence>MLLMAAPNGARKTKDDHPELPITLPETVACARACHAAGADALHLHVRDAAGAHSLDPGLYRAALDALAEAVPQMRVQVTTEAAGQFTPAQQFATLQALVPDWTTLSVREMATDPGLAREVYAFCADHRIEVQHILYDAQDAALLSGLQDTGILGGDASVILVLGRYTKGMVSDPDDLPAFLAALPPVGRWMLCAFGRREHDCLRAAARLGGDLRVGFENAHIGPDGTPWPDMASSVRALRDSLGDEP</sequence>
<dbReference type="InterPro" id="IPR013785">
    <property type="entry name" value="Aldolase_TIM"/>
</dbReference>
<proteinExistence type="predicted"/>
<accession>A0A4S4N5K7</accession>
<gene>
    <name evidence="6" type="ORF">E4Z66_18205</name>
</gene>
<dbReference type="PANTHER" id="PTHR37418">
    <property type="entry name" value="3-KETO-5-AMINOHEXANOATE CLEAVAGE ENZYME-RELATED"/>
    <property type="match status" value="1"/>
</dbReference>
<dbReference type="Proteomes" id="UP000306602">
    <property type="component" value="Unassembled WGS sequence"/>
</dbReference>
<name>A0A4S4N5K7_9RHOB</name>
<organism evidence="6 7">
    <name type="scientific">Aliishimia ponticola</name>
    <dbReference type="NCBI Taxonomy" id="2499833"/>
    <lineage>
        <taxon>Bacteria</taxon>
        <taxon>Pseudomonadati</taxon>
        <taxon>Pseudomonadota</taxon>
        <taxon>Alphaproteobacteria</taxon>
        <taxon>Rhodobacterales</taxon>
        <taxon>Paracoccaceae</taxon>
        <taxon>Aliishimia</taxon>
    </lineage>
</organism>
<dbReference type="RefSeq" id="WP_136464507.1">
    <property type="nucleotide sequence ID" value="NZ_SRKY01000006.1"/>
</dbReference>
<keyword evidence="3" id="KW-0479">Metal-binding</keyword>
<protein>
    <submittedName>
        <fullName evidence="6">3-keto-5-aminohexanoate cleavage protein</fullName>
    </submittedName>
</protein>
<comment type="caution">
    <text evidence="6">The sequence shown here is derived from an EMBL/GenBank/DDBJ whole genome shotgun (WGS) entry which is preliminary data.</text>
</comment>
<comment type="cofactor">
    <cofactor evidence="1">
        <name>Zn(2+)</name>
        <dbReference type="ChEBI" id="CHEBI:29105"/>
    </cofactor>
</comment>
<keyword evidence="4" id="KW-0862">Zinc</keyword>
<evidence type="ECO:0000256" key="2">
    <source>
        <dbReference type="ARBA" id="ARBA00022679"/>
    </source>
</evidence>
<dbReference type="EMBL" id="SRKY01000006">
    <property type="protein sequence ID" value="THH34374.1"/>
    <property type="molecule type" value="Genomic_DNA"/>
</dbReference>
<dbReference type="AlphaFoldDB" id="A0A4S4N5K7"/>
<evidence type="ECO:0000256" key="1">
    <source>
        <dbReference type="ARBA" id="ARBA00001947"/>
    </source>
</evidence>
<keyword evidence="2" id="KW-0808">Transferase</keyword>
<evidence type="ECO:0000256" key="5">
    <source>
        <dbReference type="SAM" id="MobiDB-lite"/>
    </source>
</evidence>
<keyword evidence="7" id="KW-1185">Reference proteome</keyword>
<evidence type="ECO:0000313" key="6">
    <source>
        <dbReference type="EMBL" id="THH34374.1"/>
    </source>
</evidence>
<dbReference type="Gene3D" id="3.20.20.70">
    <property type="entry name" value="Aldolase class I"/>
    <property type="match status" value="1"/>
</dbReference>